<dbReference type="PANTHER" id="PTHR24096">
    <property type="entry name" value="LONG-CHAIN-FATTY-ACID--COA LIGASE"/>
    <property type="match status" value="1"/>
</dbReference>
<dbReference type="Proteomes" id="UP000439903">
    <property type="component" value="Unassembled WGS sequence"/>
</dbReference>
<evidence type="ECO:0000256" key="3">
    <source>
        <dbReference type="SAM" id="SignalP"/>
    </source>
</evidence>
<feature type="domain" description="AMP-dependent synthetase/ligase" evidence="4">
    <location>
        <begin position="27"/>
        <end position="273"/>
    </location>
</feature>
<sequence>MIKLFSWMGLLAKVALMENLNMNQKKADYPIVLLGAIAAGGKVTTANPRYKANELSYQLIDSGASVLIAHPEASIEANITFYRILLFSDKEIRGYKPYRSILNNDCEIEPVYYTPEEVKTTTAFIPYSSATVGVPKGIELTHTNIVANLAQLDYVDLKLGPDSIIMGILVCCLKEFLVFLNNYSENYSLIFYGVTVVVLPNFNLETYCESIQKYKINHLYATPSIVLKLVSDPLVQKYDLSSVNTILSGAAPLNDELSKQFYEKFKISIWDGYRSVGVLIPNVKVKILSHDGHELGYNEPGELWANEPNIMKLMSSKKTDFLTLETFYTLMNKEYLWFKKFYCPERSVNT</sequence>
<dbReference type="SUPFAM" id="SSF56801">
    <property type="entry name" value="Acetyl-CoA synthetase-like"/>
    <property type="match status" value="1"/>
</dbReference>
<dbReference type="Pfam" id="PF00501">
    <property type="entry name" value="AMP-binding"/>
    <property type="match status" value="1"/>
</dbReference>
<evidence type="ECO:0000256" key="1">
    <source>
        <dbReference type="ARBA" id="ARBA00006432"/>
    </source>
</evidence>
<evidence type="ECO:0000313" key="6">
    <source>
        <dbReference type="Proteomes" id="UP000439903"/>
    </source>
</evidence>
<dbReference type="Gene3D" id="2.30.38.10">
    <property type="entry name" value="Luciferase, Domain 3"/>
    <property type="match status" value="1"/>
</dbReference>
<protein>
    <submittedName>
        <fullName evidence="5">Acetyl-CoA synthetase-like protein</fullName>
    </submittedName>
</protein>
<dbReference type="OrthoDB" id="1898221at2759"/>
<evidence type="ECO:0000259" key="4">
    <source>
        <dbReference type="Pfam" id="PF00501"/>
    </source>
</evidence>
<feature type="signal peptide" evidence="3">
    <location>
        <begin position="1"/>
        <end position="17"/>
    </location>
</feature>
<keyword evidence="3" id="KW-0732">Signal</keyword>
<proteinExistence type="inferred from homology"/>
<evidence type="ECO:0000256" key="2">
    <source>
        <dbReference type="ARBA" id="ARBA00022598"/>
    </source>
</evidence>
<keyword evidence="2" id="KW-0436">Ligase</keyword>
<organism evidence="5 6">
    <name type="scientific">Gigaspora margarita</name>
    <dbReference type="NCBI Taxonomy" id="4874"/>
    <lineage>
        <taxon>Eukaryota</taxon>
        <taxon>Fungi</taxon>
        <taxon>Fungi incertae sedis</taxon>
        <taxon>Mucoromycota</taxon>
        <taxon>Glomeromycotina</taxon>
        <taxon>Glomeromycetes</taxon>
        <taxon>Diversisporales</taxon>
        <taxon>Gigasporaceae</taxon>
        <taxon>Gigaspora</taxon>
    </lineage>
</organism>
<comment type="caution">
    <text evidence="5">The sequence shown here is derived from an EMBL/GenBank/DDBJ whole genome shotgun (WGS) entry which is preliminary data.</text>
</comment>
<dbReference type="EMBL" id="WTPW01000298">
    <property type="protein sequence ID" value="KAF0525581.1"/>
    <property type="molecule type" value="Genomic_DNA"/>
</dbReference>
<keyword evidence="6" id="KW-1185">Reference proteome</keyword>
<accession>A0A8H4ARL2</accession>
<dbReference type="Gene3D" id="3.40.50.980">
    <property type="match status" value="2"/>
</dbReference>
<dbReference type="InterPro" id="IPR000873">
    <property type="entry name" value="AMP-dep_synth/lig_dom"/>
</dbReference>
<comment type="similarity">
    <text evidence="1">Belongs to the ATP-dependent AMP-binding enzyme family.</text>
</comment>
<gene>
    <name evidence="5" type="ORF">F8M41_014458</name>
</gene>
<dbReference type="GO" id="GO:0016405">
    <property type="term" value="F:CoA-ligase activity"/>
    <property type="evidence" value="ECO:0007669"/>
    <property type="project" value="TreeGrafter"/>
</dbReference>
<feature type="chain" id="PRO_5034427607" evidence="3">
    <location>
        <begin position="18"/>
        <end position="350"/>
    </location>
</feature>
<reference evidence="5 6" key="1">
    <citation type="journal article" date="2019" name="Environ. Microbiol.">
        <title>At the nexus of three kingdoms: the genome of the mycorrhizal fungus Gigaspora margarita provides insights into plant, endobacterial and fungal interactions.</title>
        <authorList>
            <person name="Venice F."/>
            <person name="Ghignone S."/>
            <person name="Salvioli di Fossalunga A."/>
            <person name="Amselem J."/>
            <person name="Novero M."/>
            <person name="Xianan X."/>
            <person name="Sedzielewska Toro K."/>
            <person name="Morin E."/>
            <person name="Lipzen A."/>
            <person name="Grigoriev I.V."/>
            <person name="Henrissat B."/>
            <person name="Martin F.M."/>
            <person name="Bonfante P."/>
        </authorList>
    </citation>
    <scope>NUCLEOTIDE SEQUENCE [LARGE SCALE GENOMIC DNA]</scope>
    <source>
        <strain evidence="5 6">BEG34</strain>
    </source>
</reference>
<name>A0A8H4ARL2_GIGMA</name>
<dbReference type="PANTHER" id="PTHR24096:SF149">
    <property type="entry name" value="AMP-BINDING DOMAIN-CONTAINING PROTEIN-RELATED"/>
    <property type="match status" value="1"/>
</dbReference>
<evidence type="ECO:0000313" key="5">
    <source>
        <dbReference type="EMBL" id="KAF0525581.1"/>
    </source>
</evidence>
<dbReference type="AlphaFoldDB" id="A0A8H4ARL2"/>